<accession>A0A8J2HDN8</accession>
<dbReference type="OrthoDB" id="8195018at2759"/>
<name>A0A8J2HDN8_COTCN</name>
<evidence type="ECO:0000313" key="2">
    <source>
        <dbReference type="Proteomes" id="UP000786811"/>
    </source>
</evidence>
<sequence>MNLARLFFKFNTPLASSASVERMFSYATMFDLAKFNRLNEKNFEIRVIMKCNASASKMKIC</sequence>
<dbReference type="Proteomes" id="UP000786811">
    <property type="component" value="Unassembled WGS sequence"/>
</dbReference>
<comment type="caution">
    <text evidence="1">The sequence shown here is derived from an EMBL/GenBank/DDBJ whole genome shotgun (WGS) entry which is preliminary data.</text>
</comment>
<dbReference type="InterPro" id="IPR012337">
    <property type="entry name" value="RNaseH-like_sf"/>
</dbReference>
<dbReference type="SUPFAM" id="SSF53098">
    <property type="entry name" value="Ribonuclease H-like"/>
    <property type="match status" value="1"/>
</dbReference>
<proteinExistence type="predicted"/>
<dbReference type="EMBL" id="CAJNRD030001119">
    <property type="protein sequence ID" value="CAG5090557.1"/>
    <property type="molecule type" value="Genomic_DNA"/>
</dbReference>
<dbReference type="AlphaFoldDB" id="A0A8J2HDN8"/>
<reference evidence="1" key="1">
    <citation type="submission" date="2021-04" db="EMBL/GenBank/DDBJ databases">
        <authorList>
            <person name="Chebbi M.A.C M."/>
        </authorList>
    </citation>
    <scope>NUCLEOTIDE SEQUENCE</scope>
</reference>
<evidence type="ECO:0000313" key="1">
    <source>
        <dbReference type="EMBL" id="CAG5090557.1"/>
    </source>
</evidence>
<evidence type="ECO:0008006" key="3">
    <source>
        <dbReference type="Google" id="ProtNLM"/>
    </source>
</evidence>
<protein>
    <recommendedName>
        <fullName evidence="3">HAT C-terminal dimerisation domain-containing protein</fullName>
    </recommendedName>
</protein>
<organism evidence="1 2">
    <name type="scientific">Cotesia congregata</name>
    <name type="common">Parasitoid wasp</name>
    <name type="synonym">Apanteles congregatus</name>
    <dbReference type="NCBI Taxonomy" id="51543"/>
    <lineage>
        <taxon>Eukaryota</taxon>
        <taxon>Metazoa</taxon>
        <taxon>Ecdysozoa</taxon>
        <taxon>Arthropoda</taxon>
        <taxon>Hexapoda</taxon>
        <taxon>Insecta</taxon>
        <taxon>Pterygota</taxon>
        <taxon>Neoptera</taxon>
        <taxon>Endopterygota</taxon>
        <taxon>Hymenoptera</taxon>
        <taxon>Apocrita</taxon>
        <taxon>Ichneumonoidea</taxon>
        <taxon>Braconidae</taxon>
        <taxon>Microgastrinae</taxon>
        <taxon>Cotesia</taxon>
    </lineage>
</organism>
<gene>
    <name evidence="1" type="ORF">HICCMSTLAB_LOCUS5677</name>
</gene>
<keyword evidence="2" id="KW-1185">Reference proteome</keyword>